<keyword evidence="1" id="KW-1133">Transmembrane helix</keyword>
<keyword evidence="1" id="KW-0472">Membrane</keyword>
<dbReference type="EMBL" id="JPXF01000081">
    <property type="protein sequence ID" value="KGJ72304.1"/>
    <property type="molecule type" value="Genomic_DNA"/>
</dbReference>
<protein>
    <submittedName>
        <fullName evidence="3">Uncharacterized membrane protein (DUF2068 family)</fullName>
    </submittedName>
</protein>
<dbReference type="Proteomes" id="UP000029864">
    <property type="component" value="Unassembled WGS sequence"/>
</dbReference>
<proteinExistence type="predicted"/>
<dbReference type="OrthoDB" id="5123555at2"/>
<dbReference type="STRING" id="1001240.GY21_16260"/>
<evidence type="ECO:0000313" key="4">
    <source>
        <dbReference type="Proteomes" id="UP000029864"/>
    </source>
</evidence>
<sequence length="67" mass="7018">MSTARVSSSPTWIWTVGIVYSVVILGIGFWASLATGEWIALLCAAGLVVVPVGGVALRSRTSPSRSR</sequence>
<accession>A0A099J1J9</accession>
<name>A0A099J1J9_9MICO</name>
<feature type="transmembrane region" description="Helical" evidence="1">
    <location>
        <begin position="12"/>
        <end position="32"/>
    </location>
</feature>
<dbReference type="Proteomes" id="UP000561726">
    <property type="component" value="Unassembled WGS sequence"/>
</dbReference>
<reference evidence="3 5" key="2">
    <citation type="submission" date="2020-08" db="EMBL/GenBank/DDBJ databases">
        <title>Sequencing the genomes of 1000 actinobacteria strains.</title>
        <authorList>
            <person name="Klenk H.-P."/>
        </authorList>
    </citation>
    <scope>NUCLEOTIDE SEQUENCE [LARGE SCALE GENOMIC DNA]</scope>
    <source>
        <strain evidence="3 5">DSM 21065</strain>
    </source>
</reference>
<evidence type="ECO:0000313" key="3">
    <source>
        <dbReference type="EMBL" id="MBB5639898.1"/>
    </source>
</evidence>
<comment type="caution">
    <text evidence="2">The sequence shown here is derived from an EMBL/GenBank/DDBJ whole genome shotgun (WGS) entry which is preliminary data.</text>
</comment>
<evidence type="ECO:0000256" key="1">
    <source>
        <dbReference type="SAM" id="Phobius"/>
    </source>
</evidence>
<dbReference type="AlphaFoldDB" id="A0A099J1J9"/>
<reference evidence="2 4" key="1">
    <citation type="submission" date="2014-08" db="EMBL/GenBank/DDBJ databases">
        <authorList>
            <person name="Sisinthy S."/>
        </authorList>
    </citation>
    <scope>NUCLEOTIDE SEQUENCE [LARGE SCALE GENOMIC DNA]</scope>
    <source>
        <strain evidence="2 4">RuG17</strain>
    </source>
</reference>
<dbReference type="EMBL" id="JACHBQ010000001">
    <property type="protein sequence ID" value="MBB5639898.1"/>
    <property type="molecule type" value="Genomic_DNA"/>
</dbReference>
<gene>
    <name evidence="3" type="ORF">BJ997_000446</name>
    <name evidence="2" type="ORF">GY21_16260</name>
</gene>
<dbReference type="RefSeq" id="WP_152602293.1">
    <property type="nucleotide sequence ID" value="NZ_JACHBQ010000001.1"/>
</dbReference>
<keyword evidence="1" id="KW-0812">Transmembrane</keyword>
<evidence type="ECO:0000313" key="5">
    <source>
        <dbReference type="Proteomes" id="UP000561726"/>
    </source>
</evidence>
<keyword evidence="4" id="KW-1185">Reference proteome</keyword>
<evidence type="ECO:0000313" key="2">
    <source>
        <dbReference type="EMBL" id="KGJ72304.1"/>
    </source>
</evidence>
<feature type="transmembrane region" description="Helical" evidence="1">
    <location>
        <begin position="38"/>
        <end position="57"/>
    </location>
</feature>
<organism evidence="2 4">
    <name type="scientific">Cryobacterium roopkundense</name>
    <dbReference type="NCBI Taxonomy" id="1001240"/>
    <lineage>
        <taxon>Bacteria</taxon>
        <taxon>Bacillati</taxon>
        <taxon>Actinomycetota</taxon>
        <taxon>Actinomycetes</taxon>
        <taxon>Micrococcales</taxon>
        <taxon>Microbacteriaceae</taxon>
        <taxon>Cryobacterium</taxon>
    </lineage>
</organism>